<organism evidence="3 4">
    <name type="scientific">Nannochloropsis salina CCMP1776</name>
    <dbReference type="NCBI Taxonomy" id="1027361"/>
    <lineage>
        <taxon>Eukaryota</taxon>
        <taxon>Sar</taxon>
        <taxon>Stramenopiles</taxon>
        <taxon>Ochrophyta</taxon>
        <taxon>Eustigmatophyceae</taxon>
        <taxon>Eustigmatales</taxon>
        <taxon>Monodopsidaceae</taxon>
        <taxon>Microchloropsis</taxon>
        <taxon>Microchloropsis salina</taxon>
    </lineage>
</organism>
<evidence type="ECO:0000313" key="4">
    <source>
        <dbReference type="Proteomes" id="UP000355283"/>
    </source>
</evidence>
<sequence>MGLDPSQRSSRRGKGDKSSQETSRRPVNKRPRRLVSTKRVKEVKMGACADPKKDKIARKMTIHFEIERDENEKEKEDGDGMQAEANKEKCQKGGGDKCDAKQEETGWQGERKHRSDDQKSPKFRKCDETEEMVKEEDIREKDGREAMLVYRCQVIGQERDYLKEMLTKVQRRALALEEEVEALKGPGRAGRRAGCRGGGRETRGKEGDEEVKWAGAWRVGPRARWNEEGKGRGKGKRGGEGEWLGAGTDGLRCPASSPALPLSLPPSSPRFLPPPLSPRLPSKACPWQEVARLQLALQQQQQQAEQHRQLLLSLSQQAEDYRQFARALLEVQEERAGGAGKGRVKQGPHSESRKAALPPSFSSSSFRPLGTVAPPSTVPSPPFFSPFSPEMAACFSSPHSPFPFPLASSPSFPSWPLFSPGLGVGIAFEDEGEVEVKAGGQTPRKEKSQPVGAEEDKLDGGARVREQREGGEKKGKEIREGGGGGEEGKEGKGEGPSCAAGTPSHP</sequence>
<protein>
    <submittedName>
        <fullName evidence="3">Uncharacterized protein</fullName>
    </submittedName>
</protein>
<feature type="compositionally biased region" description="Basic and acidic residues" evidence="2">
    <location>
        <begin position="64"/>
        <end position="78"/>
    </location>
</feature>
<feature type="compositionally biased region" description="Basic and acidic residues" evidence="2">
    <location>
        <begin position="13"/>
        <end position="24"/>
    </location>
</feature>
<evidence type="ECO:0000313" key="3">
    <source>
        <dbReference type="EMBL" id="TFJ83295.1"/>
    </source>
</evidence>
<name>A0A4D9D1B1_9STRA</name>
<feature type="region of interest" description="Disordered" evidence="2">
    <location>
        <begin position="183"/>
        <end position="277"/>
    </location>
</feature>
<gene>
    <name evidence="3" type="ORF">NSK_005359</name>
</gene>
<dbReference type="AlphaFoldDB" id="A0A4D9D1B1"/>
<comment type="caution">
    <text evidence="3">The sequence shown here is derived from an EMBL/GenBank/DDBJ whole genome shotgun (WGS) entry which is preliminary data.</text>
</comment>
<feature type="compositionally biased region" description="Basic and acidic residues" evidence="2">
    <location>
        <begin position="198"/>
        <end position="212"/>
    </location>
</feature>
<feature type="coiled-coil region" evidence="1">
    <location>
        <begin position="290"/>
        <end position="317"/>
    </location>
</feature>
<accession>A0A4D9D1B1</accession>
<dbReference type="EMBL" id="SDOX01000047">
    <property type="protein sequence ID" value="TFJ83295.1"/>
    <property type="molecule type" value="Genomic_DNA"/>
</dbReference>
<proteinExistence type="predicted"/>
<feature type="region of interest" description="Disordered" evidence="2">
    <location>
        <begin position="433"/>
        <end position="506"/>
    </location>
</feature>
<feature type="compositionally biased region" description="Basic residues" evidence="2">
    <location>
        <begin position="26"/>
        <end position="38"/>
    </location>
</feature>
<evidence type="ECO:0000256" key="1">
    <source>
        <dbReference type="SAM" id="Coils"/>
    </source>
</evidence>
<evidence type="ECO:0000256" key="2">
    <source>
        <dbReference type="SAM" id="MobiDB-lite"/>
    </source>
</evidence>
<feature type="compositionally biased region" description="Basic and acidic residues" evidence="2">
    <location>
        <begin position="85"/>
        <end position="138"/>
    </location>
</feature>
<keyword evidence="4" id="KW-1185">Reference proteome</keyword>
<feature type="region of interest" description="Disordered" evidence="2">
    <location>
        <begin position="335"/>
        <end position="368"/>
    </location>
</feature>
<feature type="region of interest" description="Disordered" evidence="2">
    <location>
        <begin position="64"/>
        <end position="138"/>
    </location>
</feature>
<feature type="compositionally biased region" description="Pro residues" evidence="2">
    <location>
        <begin position="263"/>
        <end position="277"/>
    </location>
</feature>
<feature type="compositionally biased region" description="Basic and acidic residues" evidence="2">
    <location>
        <begin position="443"/>
        <end position="493"/>
    </location>
</feature>
<keyword evidence="1" id="KW-0175">Coiled coil</keyword>
<dbReference type="Proteomes" id="UP000355283">
    <property type="component" value="Unassembled WGS sequence"/>
</dbReference>
<feature type="compositionally biased region" description="Basic and acidic residues" evidence="2">
    <location>
        <begin position="39"/>
        <end position="51"/>
    </location>
</feature>
<reference evidence="3 4" key="1">
    <citation type="submission" date="2019-01" db="EMBL/GenBank/DDBJ databases">
        <title>Nuclear Genome Assembly of the Microalgal Biofuel strain Nannochloropsis salina CCMP1776.</title>
        <authorList>
            <person name="Hovde B."/>
        </authorList>
    </citation>
    <scope>NUCLEOTIDE SEQUENCE [LARGE SCALE GENOMIC DNA]</scope>
    <source>
        <strain evidence="3 4">CCMP1776</strain>
    </source>
</reference>
<feature type="region of interest" description="Disordered" evidence="2">
    <location>
        <begin position="1"/>
        <end position="51"/>
    </location>
</feature>